<evidence type="ECO:0000313" key="9">
    <source>
        <dbReference type="Proteomes" id="UP000193218"/>
    </source>
</evidence>
<feature type="transmembrane region" description="Helical" evidence="6">
    <location>
        <begin position="196"/>
        <end position="222"/>
    </location>
</feature>
<dbReference type="InterPro" id="IPR011701">
    <property type="entry name" value="MFS"/>
</dbReference>
<feature type="transmembrane region" description="Helical" evidence="6">
    <location>
        <begin position="269"/>
        <end position="295"/>
    </location>
</feature>
<dbReference type="AlphaFoldDB" id="A0A1Y1URA0"/>
<keyword evidence="9" id="KW-1185">Reference proteome</keyword>
<keyword evidence="4 6" id="KW-0472">Membrane</keyword>
<feature type="transmembrane region" description="Helical" evidence="6">
    <location>
        <begin position="163"/>
        <end position="184"/>
    </location>
</feature>
<dbReference type="GO" id="GO:0022857">
    <property type="term" value="F:transmembrane transporter activity"/>
    <property type="evidence" value="ECO:0007669"/>
    <property type="project" value="InterPro"/>
</dbReference>
<dbReference type="Pfam" id="PF07690">
    <property type="entry name" value="MFS_1"/>
    <property type="match status" value="1"/>
</dbReference>
<evidence type="ECO:0000259" key="7">
    <source>
        <dbReference type="PROSITE" id="PS50850"/>
    </source>
</evidence>
<feature type="transmembrane region" description="Helical" evidence="6">
    <location>
        <begin position="40"/>
        <end position="63"/>
    </location>
</feature>
<proteinExistence type="predicted"/>
<dbReference type="RefSeq" id="XP_021873902.1">
    <property type="nucleotide sequence ID" value="XM_022013180.1"/>
</dbReference>
<comment type="caution">
    <text evidence="8">The sequence shown here is derived from an EMBL/GenBank/DDBJ whole genome shotgun (WGS) entry which is preliminary data.</text>
</comment>
<dbReference type="GO" id="GO:0005886">
    <property type="term" value="C:plasma membrane"/>
    <property type="evidence" value="ECO:0007669"/>
    <property type="project" value="TreeGrafter"/>
</dbReference>
<dbReference type="FunFam" id="1.20.1250.20:FF:000011">
    <property type="entry name" value="MFS multidrug transporter, putative"/>
    <property type="match status" value="1"/>
</dbReference>
<feature type="domain" description="Major facilitator superfamily (MFS) profile" evidence="7">
    <location>
        <begin position="38"/>
        <end position="467"/>
    </location>
</feature>
<dbReference type="PANTHER" id="PTHR23502">
    <property type="entry name" value="MAJOR FACILITATOR SUPERFAMILY"/>
    <property type="match status" value="1"/>
</dbReference>
<evidence type="ECO:0000256" key="4">
    <source>
        <dbReference type="ARBA" id="ARBA00023136"/>
    </source>
</evidence>
<feature type="region of interest" description="Disordered" evidence="5">
    <location>
        <begin position="1"/>
        <end position="29"/>
    </location>
</feature>
<feature type="transmembrane region" description="Helical" evidence="6">
    <location>
        <begin position="349"/>
        <end position="368"/>
    </location>
</feature>
<feature type="transmembrane region" description="Helical" evidence="6">
    <location>
        <begin position="75"/>
        <end position="93"/>
    </location>
</feature>
<comment type="subcellular location">
    <subcellularLocation>
        <location evidence="1">Membrane</location>
        <topology evidence="1">Multi-pass membrane protein</topology>
    </subcellularLocation>
</comment>
<dbReference type="InParanoid" id="A0A1Y1URA0"/>
<name>A0A1Y1URA0_9TREE</name>
<evidence type="ECO:0000256" key="5">
    <source>
        <dbReference type="SAM" id="MobiDB-lite"/>
    </source>
</evidence>
<evidence type="ECO:0000313" key="8">
    <source>
        <dbReference type="EMBL" id="ORX40117.1"/>
    </source>
</evidence>
<sequence>MSSSDPKTREWENDVVGWDSPEDTSNPMNWPKGKKIRTTLLLGVNTMCATFASSIFSASSPYIARQFHIGDEVALLGLSLYLLGFAIGPIIFGPSSELFGRRPTIILPMFIFACFSAATATASNLQTIFITRFFGGVMSSSPVTIVGGALADFWSQRDRGSAIVIYSLCIVGGPTLAPVIGAAISESYLTWRWTEYLCVILTMTVVCLDVLFLPETSSAILLSNKAKRLRLETGRWALHAKAEEVDHSLSTFVHKTLSLPLQMLAKEPMVLLVTTYNGFSYGILYGLFAAIPIIFEENRGWDPVPAALPNLATLVGTILAAAINMGYAKIIFARYMDTHGGKAPPEKRLPPMMIGSVCFPIGFFIMGWTSYPRINFFPSLIGLTVVGMSFLLIFQSGINYLIDGYTKNAVSAIAANTFQRSLFGAAIPLVTRPMFHNLGIQWACTLLGCIAALLGGIPFLFERYGQR</sequence>
<feature type="transmembrane region" description="Helical" evidence="6">
    <location>
        <begin position="307"/>
        <end position="328"/>
    </location>
</feature>
<feature type="transmembrane region" description="Helical" evidence="6">
    <location>
        <begin position="439"/>
        <end position="461"/>
    </location>
</feature>
<dbReference type="PANTHER" id="PTHR23502:SF59">
    <property type="entry name" value="MULTIDRUG TRANSPORTER, PUTATIVE (AFU_ORTHOLOGUE AFUA_1G10370)-RELATED"/>
    <property type="match status" value="1"/>
</dbReference>
<keyword evidence="2 6" id="KW-0812">Transmembrane</keyword>
<dbReference type="Gene3D" id="1.20.1250.20">
    <property type="entry name" value="MFS general substrate transporter like domains"/>
    <property type="match status" value="1"/>
</dbReference>
<dbReference type="OrthoDB" id="9986881at2759"/>
<feature type="transmembrane region" description="Helical" evidence="6">
    <location>
        <begin position="380"/>
        <end position="402"/>
    </location>
</feature>
<dbReference type="Proteomes" id="UP000193218">
    <property type="component" value="Unassembled WGS sequence"/>
</dbReference>
<dbReference type="STRING" id="4999.A0A1Y1URA0"/>
<feature type="compositionally biased region" description="Basic and acidic residues" evidence="5">
    <location>
        <begin position="1"/>
        <end position="12"/>
    </location>
</feature>
<gene>
    <name evidence="8" type="ORF">BD324DRAFT_576222</name>
</gene>
<protein>
    <submittedName>
        <fullName evidence="8">Major facilitator superfamily domain-containing protein</fullName>
    </submittedName>
</protein>
<keyword evidence="3 6" id="KW-1133">Transmembrane helix</keyword>
<dbReference type="InterPro" id="IPR036259">
    <property type="entry name" value="MFS_trans_sf"/>
</dbReference>
<dbReference type="InterPro" id="IPR020846">
    <property type="entry name" value="MFS_dom"/>
</dbReference>
<dbReference type="SUPFAM" id="SSF103473">
    <property type="entry name" value="MFS general substrate transporter"/>
    <property type="match status" value="1"/>
</dbReference>
<dbReference type="FunCoup" id="A0A1Y1URA0">
    <property type="interactions" value="108"/>
</dbReference>
<accession>A0A1Y1URA0</accession>
<organism evidence="8 9">
    <name type="scientific">Kockovaella imperatae</name>
    <dbReference type="NCBI Taxonomy" id="4999"/>
    <lineage>
        <taxon>Eukaryota</taxon>
        <taxon>Fungi</taxon>
        <taxon>Dikarya</taxon>
        <taxon>Basidiomycota</taxon>
        <taxon>Agaricomycotina</taxon>
        <taxon>Tremellomycetes</taxon>
        <taxon>Tremellales</taxon>
        <taxon>Cuniculitremaceae</taxon>
        <taxon>Kockovaella</taxon>
    </lineage>
</organism>
<reference evidence="8 9" key="1">
    <citation type="submission" date="2017-03" db="EMBL/GenBank/DDBJ databases">
        <title>Widespread Adenine N6-methylation of Active Genes in Fungi.</title>
        <authorList>
            <consortium name="DOE Joint Genome Institute"/>
            <person name="Mondo S.J."/>
            <person name="Dannebaum R.O."/>
            <person name="Kuo R.C."/>
            <person name="Louie K.B."/>
            <person name="Bewick A.J."/>
            <person name="Labutti K."/>
            <person name="Haridas S."/>
            <person name="Kuo A."/>
            <person name="Salamov A."/>
            <person name="Ahrendt S.R."/>
            <person name="Lau R."/>
            <person name="Bowen B.P."/>
            <person name="Lipzen A."/>
            <person name="Sullivan W."/>
            <person name="Andreopoulos W.B."/>
            <person name="Clum A."/>
            <person name="Lindquist E."/>
            <person name="Daum C."/>
            <person name="Northen T.R."/>
            <person name="Ramamoorthy G."/>
            <person name="Schmitz R.J."/>
            <person name="Gryganskyi A."/>
            <person name="Culley D."/>
            <person name="Magnuson J."/>
            <person name="James T.Y."/>
            <person name="O'Malley M.A."/>
            <person name="Stajich J.E."/>
            <person name="Spatafora J.W."/>
            <person name="Visel A."/>
            <person name="Grigoriev I.V."/>
        </authorList>
    </citation>
    <scope>NUCLEOTIDE SEQUENCE [LARGE SCALE GENOMIC DNA]</scope>
    <source>
        <strain evidence="8 9">NRRL Y-17943</strain>
    </source>
</reference>
<evidence type="ECO:0000256" key="2">
    <source>
        <dbReference type="ARBA" id="ARBA00022692"/>
    </source>
</evidence>
<dbReference type="CDD" id="cd17323">
    <property type="entry name" value="MFS_Tpo1_MDR_like"/>
    <property type="match status" value="1"/>
</dbReference>
<feature type="transmembrane region" description="Helical" evidence="6">
    <location>
        <begin position="409"/>
        <end position="427"/>
    </location>
</feature>
<feature type="transmembrane region" description="Helical" evidence="6">
    <location>
        <begin position="129"/>
        <end position="151"/>
    </location>
</feature>
<dbReference type="GeneID" id="33554988"/>
<evidence type="ECO:0000256" key="3">
    <source>
        <dbReference type="ARBA" id="ARBA00022989"/>
    </source>
</evidence>
<dbReference type="PROSITE" id="PS50850">
    <property type="entry name" value="MFS"/>
    <property type="match status" value="1"/>
</dbReference>
<evidence type="ECO:0000256" key="6">
    <source>
        <dbReference type="SAM" id="Phobius"/>
    </source>
</evidence>
<evidence type="ECO:0000256" key="1">
    <source>
        <dbReference type="ARBA" id="ARBA00004141"/>
    </source>
</evidence>
<dbReference type="EMBL" id="NBSH01000002">
    <property type="protein sequence ID" value="ORX40117.1"/>
    <property type="molecule type" value="Genomic_DNA"/>
</dbReference>
<feature type="transmembrane region" description="Helical" evidence="6">
    <location>
        <begin position="105"/>
        <end position="123"/>
    </location>
</feature>